<reference evidence="1" key="1">
    <citation type="submission" date="2015-10" db="EMBL/GenBank/DDBJ databases">
        <title>Evolution of the mating-type locus in an isomorphic haploid-diploid life cycle and isogamy.</title>
        <authorList>
            <person name="Yamazaki T."/>
            <person name="Suzuki R."/>
            <person name="Ichihara K."/>
            <person name="Toyoda A."/>
            <person name="Kuwano K."/>
            <person name="Kawano S."/>
        </authorList>
    </citation>
    <scope>NUCLEOTIDE SEQUENCE</scope>
    <source>
        <strain evidence="1">MGEC-1</strain>
    </source>
</reference>
<name>A0A1C9ZW95_9CHLO</name>
<evidence type="ECO:0000313" key="1">
    <source>
        <dbReference type="EMBL" id="BAV58305.1"/>
    </source>
</evidence>
<organism evidence="1">
    <name type="scientific">Ulva partita</name>
    <dbReference type="NCBI Taxonomy" id="1605170"/>
    <lineage>
        <taxon>Eukaryota</taxon>
        <taxon>Viridiplantae</taxon>
        <taxon>Chlorophyta</taxon>
        <taxon>core chlorophytes</taxon>
        <taxon>Ulvophyceae</taxon>
        <taxon>OUU clade</taxon>
        <taxon>Ulvales</taxon>
        <taxon>Ulvaceae</taxon>
        <taxon>Ulva</taxon>
    </lineage>
</organism>
<proteinExistence type="evidence at transcript level"/>
<protein>
    <submittedName>
        <fullName evidence="1">Uncharacterized protein</fullName>
    </submittedName>
</protein>
<dbReference type="AlphaFoldDB" id="A0A1C9ZW95"/>
<dbReference type="EMBL" id="LC088617">
    <property type="protein sequence ID" value="BAV58305.1"/>
    <property type="molecule type" value="mRNA"/>
</dbReference>
<gene>
    <name evidence="1" type="primary">05157f</name>
</gene>
<sequence length="61" mass="7070">MAAEWCFPSAWYRAHYGRSSDLDHKHYASECLLAASCGWLASFAIQAQFQRWCQFEADHGR</sequence>
<accession>A0A1C9ZW95</accession>